<evidence type="ECO:0000313" key="2">
    <source>
        <dbReference type="Proteomes" id="UP000030744"/>
    </source>
</evidence>
<dbReference type="GeneID" id="25383443"/>
<keyword evidence="2" id="KW-1185">Reference proteome</keyword>
<reference evidence="1" key="1">
    <citation type="submission" date="2013-10" db="EMBL/GenBank/DDBJ databases">
        <title>Genomic analysis of the causative agents of coccidiosis in chickens.</title>
        <authorList>
            <person name="Reid A.J."/>
            <person name="Blake D."/>
            <person name="Billington K."/>
            <person name="Browne H."/>
            <person name="Dunn M."/>
            <person name="Hung S."/>
            <person name="Kawahara F."/>
            <person name="Miranda-Saavedra D."/>
            <person name="Mourier T."/>
            <person name="Nagra H."/>
            <person name="Otto T.D."/>
            <person name="Rawlings N."/>
            <person name="Sanchez A."/>
            <person name="Sanders M."/>
            <person name="Subramaniam C."/>
            <person name="Tay Y."/>
            <person name="Dear P."/>
            <person name="Doerig C."/>
            <person name="Gruber A."/>
            <person name="Parkinson J."/>
            <person name="Shirley M."/>
            <person name="Wan K.L."/>
            <person name="Berriman M."/>
            <person name="Tomley F."/>
            <person name="Pain A."/>
        </authorList>
    </citation>
    <scope>NUCLEOTIDE SEQUENCE [LARGE SCALE GENOMIC DNA]</scope>
    <source>
        <strain evidence="1">Houghton</strain>
    </source>
</reference>
<dbReference type="RefSeq" id="XP_013357330.1">
    <property type="nucleotide sequence ID" value="XM_013501876.1"/>
</dbReference>
<organism evidence="1 2">
    <name type="scientific">Eimeria mitis</name>
    <dbReference type="NCBI Taxonomy" id="44415"/>
    <lineage>
        <taxon>Eukaryota</taxon>
        <taxon>Sar</taxon>
        <taxon>Alveolata</taxon>
        <taxon>Apicomplexa</taxon>
        <taxon>Conoidasida</taxon>
        <taxon>Coccidia</taxon>
        <taxon>Eucoccidiorida</taxon>
        <taxon>Eimeriorina</taxon>
        <taxon>Eimeriidae</taxon>
        <taxon>Eimeria</taxon>
    </lineage>
</organism>
<gene>
    <name evidence="1" type="ORF">EMH_0092650</name>
</gene>
<dbReference type="AlphaFoldDB" id="U6KET5"/>
<proteinExistence type="predicted"/>
<accession>U6KET5</accession>
<dbReference type="VEuPathDB" id="ToxoDB:EMH_0092650"/>
<dbReference type="Proteomes" id="UP000030744">
    <property type="component" value="Unassembled WGS sequence"/>
</dbReference>
<dbReference type="EMBL" id="HG687143">
    <property type="protein sequence ID" value="CDJ34767.1"/>
    <property type="molecule type" value="Genomic_DNA"/>
</dbReference>
<sequence>MFFNFFPFVYYVVGRGEQYFVLRLSPAAAAQLWDPQTGEVLNLCSSNPFPPSVAAAVAAAAAAATPQQQQQQQQLLLQQLQLWNEELDVLAALRNANAETKTLQQQLAAVLPAAEAFAASQHRSLQELQQQQQQQQWLVETDADEQQGGDAAVKQVLLSG</sequence>
<protein>
    <submittedName>
        <fullName evidence="1">Uncharacterized protein</fullName>
    </submittedName>
</protein>
<evidence type="ECO:0000313" key="1">
    <source>
        <dbReference type="EMBL" id="CDJ34767.1"/>
    </source>
</evidence>
<name>U6KET5_9EIME</name>
<reference evidence="1" key="2">
    <citation type="submission" date="2013-10" db="EMBL/GenBank/DDBJ databases">
        <authorList>
            <person name="Aslett M."/>
        </authorList>
    </citation>
    <scope>NUCLEOTIDE SEQUENCE [LARGE SCALE GENOMIC DNA]</scope>
    <source>
        <strain evidence="1">Houghton</strain>
    </source>
</reference>